<dbReference type="CDD" id="cd12797">
    <property type="entry name" value="M23_peptidase"/>
    <property type="match status" value="1"/>
</dbReference>
<dbReference type="Gene3D" id="2.70.70.10">
    <property type="entry name" value="Glucose Permease (Domain IIA)"/>
    <property type="match status" value="1"/>
</dbReference>
<protein>
    <submittedName>
        <fullName evidence="12">Peptidase m23b</fullName>
    </submittedName>
</protein>
<keyword evidence="7" id="KW-0482">Metalloprotease</keyword>
<feature type="domain" description="M23ase beta-sheet core" evidence="9">
    <location>
        <begin position="307"/>
        <end position="401"/>
    </location>
</feature>
<dbReference type="Pfam" id="PF19425">
    <property type="entry name" value="Csd3_N2"/>
    <property type="match status" value="1"/>
</dbReference>
<proteinExistence type="predicted"/>
<dbReference type="EMBL" id="AXZL01000071">
    <property type="protein sequence ID" value="ESE40398.1"/>
    <property type="molecule type" value="Genomic_DNA"/>
</dbReference>
<evidence type="ECO:0000256" key="6">
    <source>
        <dbReference type="ARBA" id="ARBA00022833"/>
    </source>
</evidence>
<dbReference type="InterPro" id="IPR050570">
    <property type="entry name" value="Cell_wall_metabolism_enzyme"/>
</dbReference>
<dbReference type="SUPFAM" id="SSF51261">
    <property type="entry name" value="Duplicated hybrid motif"/>
    <property type="match status" value="1"/>
</dbReference>
<dbReference type="InterPro" id="IPR007340">
    <property type="entry name" value="LysM_Opacity-associatedA"/>
</dbReference>
<name>A0ABN0PK57_9GAMM</name>
<evidence type="ECO:0000256" key="7">
    <source>
        <dbReference type="ARBA" id="ARBA00023049"/>
    </source>
</evidence>
<evidence type="ECO:0000259" key="11">
    <source>
        <dbReference type="Pfam" id="PF19425"/>
    </source>
</evidence>
<keyword evidence="6" id="KW-0862">Zinc</keyword>
<evidence type="ECO:0000313" key="12">
    <source>
        <dbReference type="EMBL" id="ESE40398.1"/>
    </source>
</evidence>
<keyword evidence="3" id="KW-0645">Protease</keyword>
<dbReference type="PANTHER" id="PTHR21666">
    <property type="entry name" value="PEPTIDASE-RELATED"/>
    <property type="match status" value="1"/>
</dbReference>
<comment type="caution">
    <text evidence="12">The sequence shown here is derived from an EMBL/GenBank/DDBJ whole genome shotgun (WGS) entry which is preliminary data.</text>
</comment>
<evidence type="ECO:0000256" key="1">
    <source>
        <dbReference type="ARBA" id="ARBA00001947"/>
    </source>
</evidence>
<evidence type="ECO:0000259" key="10">
    <source>
        <dbReference type="Pfam" id="PF04225"/>
    </source>
</evidence>
<dbReference type="InterPro" id="IPR011055">
    <property type="entry name" value="Dup_hybrid_motif"/>
</dbReference>
<reference evidence="12 13" key="1">
    <citation type="journal article" date="2013" name="Genome Announc.">
        <title>Draft Genome Sequence of Shewanella decolorationis S12, a Dye-Degrading Bacterium Isolated from a Wastewater Treatment Plant.</title>
        <authorList>
            <person name="Xu M."/>
            <person name="Fang Y."/>
            <person name="Liu J."/>
            <person name="Chen X."/>
            <person name="Sun G."/>
            <person name="Guo J."/>
            <person name="Hua Z."/>
            <person name="Tu Q."/>
            <person name="Wu L."/>
            <person name="Zhou J."/>
            <person name="Liu X."/>
        </authorList>
    </citation>
    <scope>NUCLEOTIDE SEQUENCE [LARGE SCALE GENOMIC DNA]</scope>
    <source>
        <strain evidence="12 13">S12</strain>
    </source>
</reference>
<comment type="cofactor">
    <cofactor evidence="1">
        <name>Zn(2+)</name>
        <dbReference type="ChEBI" id="CHEBI:29105"/>
    </cofactor>
</comment>
<keyword evidence="5" id="KW-0378">Hydrolase</keyword>
<dbReference type="InterPro" id="IPR016047">
    <property type="entry name" value="M23ase_b-sheet_dom"/>
</dbReference>
<sequence>MKALQTGKPNLANFPQIRLQNLSSAHKNILLVGGLLIGAAMLMPNANHVVPTAQRIPVALDLETILPQVSEPVETAPIVDNTPHFERVIAPGDTLSALFSKAGVDQQTMYKVLEADLNILALDTLLPGNRIQFWLDNEGQLQKLELYFNAARQVVFTRYEDGSFNVEEINVEGVWQNRIVTGDIKGSFYVSAQKMGLAAADIQRIEDLLKEKVNFARDLRAGDKFSVLVNDQYVEGEATGSSQILGVSIKTGRSEISAFQHTDGSYYDAKGQSLVRAFQRIPLAKQPRMSSRFNPTRKHPITGRISPHNGTDFSVPIGTKVIAPGDGVVSLVTDHQFAGKYIVIEHGGKYRTRYLHLSKALVRKGQRVTRGQVIALSGNTGRSTGPHLHYEFHVNGKPVDPMRADIPMASQLANQELRTFTNIVKSRQALMNLG</sequence>
<evidence type="ECO:0000256" key="3">
    <source>
        <dbReference type="ARBA" id="ARBA00022670"/>
    </source>
</evidence>
<accession>A0ABN0PK57</accession>
<keyword evidence="13" id="KW-1185">Reference proteome</keyword>
<evidence type="ECO:0000256" key="2">
    <source>
        <dbReference type="ARBA" id="ARBA00004196"/>
    </source>
</evidence>
<evidence type="ECO:0000313" key="13">
    <source>
        <dbReference type="Proteomes" id="UP000017548"/>
    </source>
</evidence>
<evidence type="ECO:0000256" key="4">
    <source>
        <dbReference type="ARBA" id="ARBA00022723"/>
    </source>
</evidence>
<evidence type="ECO:0000256" key="5">
    <source>
        <dbReference type="ARBA" id="ARBA00022801"/>
    </source>
</evidence>
<dbReference type="Gene3D" id="3.10.450.350">
    <property type="match status" value="2"/>
</dbReference>
<dbReference type="PANTHER" id="PTHR21666:SF292">
    <property type="entry name" value="MUREIN DD-ENDOPEPTIDASE MEPM"/>
    <property type="match status" value="1"/>
</dbReference>
<evidence type="ECO:0000259" key="9">
    <source>
        <dbReference type="Pfam" id="PF01551"/>
    </source>
</evidence>
<keyword evidence="4" id="KW-0479">Metal-binding</keyword>
<dbReference type="InterPro" id="IPR045834">
    <property type="entry name" value="Csd3_N2"/>
</dbReference>
<dbReference type="Pfam" id="PF04225">
    <property type="entry name" value="LysM_OapA"/>
    <property type="match status" value="1"/>
</dbReference>
<evidence type="ECO:0000256" key="8">
    <source>
        <dbReference type="SAM" id="MobiDB-lite"/>
    </source>
</evidence>
<feature type="domain" description="Csd3-like second N-terminal" evidence="11">
    <location>
        <begin position="172"/>
        <end position="295"/>
    </location>
</feature>
<feature type="region of interest" description="Disordered" evidence="8">
    <location>
        <begin position="289"/>
        <end position="309"/>
    </location>
</feature>
<comment type="subcellular location">
    <subcellularLocation>
        <location evidence="2">Cell envelope</location>
    </subcellularLocation>
</comment>
<dbReference type="Pfam" id="PF01551">
    <property type="entry name" value="Peptidase_M23"/>
    <property type="match status" value="1"/>
</dbReference>
<dbReference type="Proteomes" id="UP000017548">
    <property type="component" value="Unassembled WGS sequence"/>
</dbReference>
<organism evidence="12 13">
    <name type="scientific">Shewanella decolorationis S12</name>
    <dbReference type="NCBI Taxonomy" id="1353536"/>
    <lineage>
        <taxon>Bacteria</taxon>
        <taxon>Pseudomonadati</taxon>
        <taxon>Pseudomonadota</taxon>
        <taxon>Gammaproteobacteria</taxon>
        <taxon>Alteromonadales</taxon>
        <taxon>Shewanellaceae</taxon>
        <taxon>Shewanella</taxon>
    </lineage>
</organism>
<feature type="domain" description="Opacity-associated protein A LysM-like" evidence="10">
    <location>
        <begin position="89"/>
        <end position="166"/>
    </location>
</feature>
<gene>
    <name evidence="12" type="ORF">SHD_2848</name>
</gene>